<gene>
    <name evidence="2" type="ORF">EJD97_018531</name>
</gene>
<feature type="region of interest" description="Disordered" evidence="1">
    <location>
        <begin position="159"/>
        <end position="182"/>
    </location>
</feature>
<feature type="non-terminal residue" evidence="2">
    <location>
        <position position="1"/>
    </location>
</feature>
<dbReference type="EMBL" id="RXGB01005088">
    <property type="protein sequence ID" value="TMW88469.1"/>
    <property type="molecule type" value="Genomic_DNA"/>
</dbReference>
<feature type="compositionally biased region" description="Basic and acidic residues" evidence="1">
    <location>
        <begin position="16"/>
        <end position="42"/>
    </location>
</feature>
<organism evidence="2">
    <name type="scientific">Solanum chilense</name>
    <name type="common">Tomato</name>
    <name type="synonym">Lycopersicon chilense</name>
    <dbReference type="NCBI Taxonomy" id="4083"/>
    <lineage>
        <taxon>Eukaryota</taxon>
        <taxon>Viridiplantae</taxon>
        <taxon>Streptophyta</taxon>
        <taxon>Embryophyta</taxon>
        <taxon>Tracheophyta</taxon>
        <taxon>Spermatophyta</taxon>
        <taxon>Magnoliopsida</taxon>
        <taxon>eudicotyledons</taxon>
        <taxon>Gunneridae</taxon>
        <taxon>Pentapetalae</taxon>
        <taxon>asterids</taxon>
        <taxon>lamiids</taxon>
        <taxon>Solanales</taxon>
        <taxon>Solanaceae</taxon>
        <taxon>Solanoideae</taxon>
        <taxon>Solaneae</taxon>
        <taxon>Solanum</taxon>
        <taxon>Solanum subgen. Lycopersicon</taxon>
    </lineage>
</organism>
<comment type="caution">
    <text evidence="2">The sequence shown here is derived from an EMBL/GenBank/DDBJ whole genome shotgun (WGS) entry which is preliminary data.</text>
</comment>
<evidence type="ECO:0000313" key="2">
    <source>
        <dbReference type="EMBL" id="TMW88469.1"/>
    </source>
</evidence>
<accession>A0A6N2B4E4</accession>
<reference evidence="2" key="1">
    <citation type="submission" date="2019-05" db="EMBL/GenBank/DDBJ databases">
        <title>The de novo reference genome and transcriptome assemblies of the wild tomato species Solanum chilense.</title>
        <authorList>
            <person name="Stam R."/>
            <person name="Nosenko T."/>
            <person name="Hoerger A.C."/>
            <person name="Stephan W."/>
            <person name="Seidel M.A."/>
            <person name="Kuhn J.M.M."/>
            <person name="Haberer G."/>
            <person name="Tellier A."/>
        </authorList>
    </citation>
    <scope>NUCLEOTIDE SEQUENCE</scope>
    <source>
        <tissue evidence="2">Mature leaves</tissue>
    </source>
</reference>
<proteinExistence type="predicted"/>
<sequence length="182" mass="20839">RGAEGTPKSKNKPSKQKRDAEKRRQNRQHEMDTKHEQGTREEACNKFVMVDDNQGLDIPPLQVQYMTPHTSDLMDKKQQKSKVNPEPILDEYAVINSEDELGGDNQLIEDQEDNDETSEALIRAFSPYNDQTLENEIQQVTNSQGLSPRSFQQDRFHFTKQDASTVTAGRPNTRLFSSRSSQ</sequence>
<protein>
    <submittedName>
        <fullName evidence="2">Uncharacterized protein</fullName>
    </submittedName>
</protein>
<evidence type="ECO:0000256" key="1">
    <source>
        <dbReference type="SAM" id="MobiDB-lite"/>
    </source>
</evidence>
<name>A0A6N2B4E4_SOLCI</name>
<dbReference type="AlphaFoldDB" id="A0A6N2B4E4"/>
<feature type="region of interest" description="Disordered" evidence="1">
    <location>
        <begin position="1"/>
        <end position="42"/>
    </location>
</feature>